<name>A0AAU9QQ38_9VIBR</name>
<organism evidence="1 2">
    <name type="scientific">Vibrio jasicida</name>
    <dbReference type="NCBI Taxonomy" id="766224"/>
    <lineage>
        <taxon>Bacteria</taxon>
        <taxon>Pseudomonadati</taxon>
        <taxon>Pseudomonadota</taxon>
        <taxon>Gammaproteobacteria</taxon>
        <taxon>Vibrionales</taxon>
        <taxon>Vibrionaceae</taxon>
        <taxon>Vibrio</taxon>
    </lineage>
</organism>
<evidence type="ECO:0000313" key="2">
    <source>
        <dbReference type="Proteomes" id="UP001295462"/>
    </source>
</evidence>
<evidence type="ECO:0000313" key="1">
    <source>
        <dbReference type="EMBL" id="CAH1598377.1"/>
    </source>
</evidence>
<accession>A0AAU9QQ38</accession>
<dbReference type="AlphaFoldDB" id="A0AAU9QQ38"/>
<comment type="caution">
    <text evidence="1">The sequence shown here is derived from an EMBL/GenBank/DDBJ whole genome shotgun (WGS) entry which is preliminary data.</text>
</comment>
<proteinExistence type="predicted"/>
<dbReference type="EMBL" id="CAKMUD010000090">
    <property type="protein sequence ID" value="CAH1598377.1"/>
    <property type="molecule type" value="Genomic_DNA"/>
</dbReference>
<protein>
    <submittedName>
        <fullName evidence="1">Uncharacterized protein</fullName>
    </submittedName>
</protein>
<reference evidence="1" key="1">
    <citation type="submission" date="2022-01" db="EMBL/GenBank/DDBJ databases">
        <authorList>
            <person name="Lagorce A."/>
        </authorList>
    </citation>
    <scope>NUCLEOTIDE SEQUENCE</scope>
    <source>
        <strain evidence="1">Th15_F1_A12</strain>
    </source>
</reference>
<gene>
    <name evidence="1" type="ORF">THF1A12_360015</name>
</gene>
<sequence>MFQAAISLCLVSLAQTLKSIACHTLIPKPDVEKYFKESAERFFSICEICV</sequence>
<dbReference type="Proteomes" id="UP001295462">
    <property type="component" value="Unassembled WGS sequence"/>
</dbReference>